<comment type="caution">
    <text evidence="2">The sequence shown here is derived from an EMBL/GenBank/DDBJ whole genome shotgun (WGS) entry which is preliminary data.</text>
</comment>
<gene>
    <name evidence="2" type="ORF">Krac_9783</name>
</gene>
<dbReference type="RefSeq" id="WP_007904252.1">
    <property type="nucleotide sequence ID" value="NZ_ADVG01000001.1"/>
</dbReference>
<dbReference type="EMBL" id="ADVG01000001">
    <property type="protein sequence ID" value="EFH88341.1"/>
    <property type="molecule type" value="Genomic_DNA"/>
</dbReference>
<sequence length="204" mass="23666">MGSYQSESRYYLHVQLTDIEPPIWRKIVVPGAISLHTLHKMLQVVMGWENAHLYLFRLTINKKTMVYGLPDPDWDNADMRIRDSRRTKLDATVWAEWLTLTYAYDLGDSWMHQITIEKIEYLQDENRNEDAFWITPRCLAGERTCPPEDVGGIGGYTSFLEALRNSKHPEHTRMRQWVGASYHSELFSVQQANSACIELAATES</sequence>
<dbReference type="OrthoDB" id="9801392at2"/>
<dbReference type="SUPFAM" id="SSF159941">
    <property type="entry name" value="MM3350-like"/>
    <property type="match status" value="1"/>
</dbReference>
<dbReference type="Proteomes" id="UP000004508">
    <property type="component" value="Unassembled WGS sequence"/>
</dbReference>
<dbReference type="PANTHER" id="PTHR41878:SF1">
    <property type="entry name" value="TNPR PROTEIN"/>
    <property type="match status" value="1"/>
</dbReference>
<feature type="domain" description="Plasmid pRiA4b Orf3-like" evidence="1">
    <location>
        <begin position="10"/>
        <end position="190"/>
    </location>
</feature>
<dbReference type="Pfam" id="PF07929">
    <property type="entry name" value="PRiA4_ORF3"/>
    <property type="match status" value="1"/>
</dbReference>
<dbReference type="eggNOG" id="COG4974">
    <property type="taxonomic scope" value="Bacteria"/>
</dbReference>
<dbReference type="Gene3D" id="3.10.290.30">
    <property type="entry name" value="MM3350-like"/>
    <property type="match status" value="1"/>
</dbReference>
<proteinExistence type="predicted"/>
<dbReference type="InterPro" id="IPR024047">
    <property type="entry name" value="MM3350-like_sf"/>
</dbReference>
<evidence type="ECO:0000313" key="3">
    <source>
        <dbReference type="Proteomes" id="UP000004508"/>
    </source>
</evidence>
<accession>D6TDJ6</accession>
<dbReference type="AlphaFoldDB" id="D6TDJ6"/>
<reference evidence="2 3" key="1">
    <citation type="journal article" date="2011" name="Stand. Genomic Sci.">
        <title>Non-contiguous finished genome sequence and contextual data of the filamentous soil bacterium Ktedonobacter racemifer type strain (SOSP1-21).</title>
        <authorList>
            <person name="Chang Y.J."/>
            <person name="Land M."/>
            <person name="Hauser L."/>
            <person name="Chertkov O."/>
            <person name="Del Rio T.G."/>
            <person name="Nolan M."/>
            <person name="Copeland A."/>
            <person name="Tice H."/>
            <person name="Cheng J.F."/>
            <person name="Lucas S."/>
            <person name="Han C."/>
            <person name="Goodwin L."/>
            <person name="Pitluck S."/>
            <person name="Ivanova N."/>
            <person name="Ovchinikova G."/>
            <person name="Pati A."/>
            <person name="Chen A."/>
            <person name="Palaniappan K."/>
            <person name="Mavromatis K."/>
            <person name="Liolios K."/>
            <person name="Brettin T."/>
            <person name="Fiebig A."/>
            <person name="Rohde M."/>
            <person name="Abt B."/>
            <person name="Goker M."/>
            <person name="Detter J.C."/>
            <person name="Woyke T."/>
            <person name="Bristow J."/>
            <person name="Eisen J.A."/>
            <person name="Markowitz V."/>
            <person name="Hugenholtz P."/>
            <person name="Kyrpides N.C."/>
            <person name="Klenk H.P."/>
            <person name="Lapidus A."/>
        </authorList>
    </citation>
    <scope>NUCLEOTIDE SEQUENCE [LARGE SCALE GENOMIC DNA]</scope>
    <source>
        <strain evidence="3">DSM 44963</strain>
    </source>
</reference>
<keyword evidence="3" id="KW-1185">Reference proteome</keyword>
<name>D6TDJ6_KTERA</name>
<dbReference type="STRING" id="485913.Krac_9783"/>
<protein>
    <submittedName>
        <fullName evidence="2">Plasmid pRiA4b ORF-3 family protein</fullName>
    </submittedName>
</protein>
<evidence type="ECO:0000313" key="2">
    <source>
        <dbReference type="EMBL" id="EFH88341.1"/>
    </source>
</evidence>
<organism evidence="2 3">
    <name type="scientific">Ktedonobacter racemifer DSM 44963</name>
    <dbReference type="NCBI Taxonomy" id="485913"/>
    <lineage>
        <taxon>Bacteria</taxon>
        <taxon>Bacillati</taxon>
        <taxon>Chloroflexota</taxon>
        <taxon>Ktedonobacteria</taxon>
        <taxon>Ktedonobacterales</taxon>
        <taxon>Ktedonobacteraceae</taxon>
        <taxon>Ktedonobacter</taxon>
    </lineage>
</organism>
<dbReference type="PANTHER" id="PTHR41878">
    <property type="entry name" value="LEXA REPRESSOR-RELATED"/>
    <property type="match status" value="1"/>
</dbReference>
<evidence type="ECO:0000259" key="1">
    <source>
        <dbReference type="Pfam" id="PF07929"/>
    </source>
</evidence>
<dbReference type="InParanoid" id="D6TDJ6"/>
<dbReference type="InterPro" id="IPR012912">
    <property type="entry name" value="Plasmid_pRiA4b_Orf3-like"/>
</dbReference>